<protein>
    <submittedName>
        <fullName evidence="2">Protein kinase</fullName>
        <ecNumber evidence="2">2.7.11.1</ecNumber>
    </submittedName>
</protein>
<evidence type="ECO:0000256" key="1">
    <source>
        <dbReference type="SAM" id="MobiDB-lite"/>
    </source>
</evidence>
<name>A0ABR3EX03_9AGAR</name>
<evidence type="ECO:0000313" key="2">
    <source>
        <dbReference type="EMBL" id="KAL0567445.1"/>
    </source>
</evidence>
<organism evidence="2 3">
    <name type="scientific">Marasmius crinis-equi</name>
    <dbReference type="NCBI Taxonomy" id="585013"/>
    <lineage>
        <taxon>Eukaryota</taxon>
        <taxon>Fungi</taxon>
        <taxon>Dikarya</taxon>
        <taxon>Basidiomycota</taxon>
        <taxon>Agaricomycotina</taxon>
        <taxon>Agaricomycetes</taxon>
        <taxon>Agaricomycetidae</taxon>
        <taxon>Agaricales</taxon>
        <taxon>Marasmiineae</taxon>
        <taxon>Marasmiaceae</taxon>
        <taxon>Marasmius</taxon>
    </lineage>
</organism>
<dbReference type="EMBL" id="JBAHYK010001586">
    <property type="protein sequence ID" value="KAL0567445.1"/>
    <property type="molecule type" value="Genomic_DNA"/>
</dbReference>
<dbReference type="GO" id="GO:0004674">
    <property type="term" value="F:protein serine/threonine kinase activity"/>
    <property type="evidence" value="ECO:0007669"/>
    <property type="project" value="UniProtKB-EC"/>
</dbReference>
<keyword evidence="2" id="KW-0808">Transferase</keyword>
<gene>
    <name evidence="2" type="primary">BUB1_4</name>
    <name evidence="2" type="ORF">V5O48_014550</name>
</gene>
<sequence length="97" mass="11257">MKKLGTPHNASQDWEWGREAYWMAFTAAYPEFPRGEWPSWDASIGLDGPYIIEWLNREESIHGQEGHMGADRENCGDDSNREAEPDEQDDTRLTRED</sequence>
<dbReference type="EC" id="2.7.11.1" evidence="2"/>
<dbReference type="Proteomes" id="UP001465976">
    <property type="component" value="Unassembled WGS sequence"/>
</dbReference>
<comment type="caution">
    <text evidence="2">The sequence shown here is derived from an EMBL/GenBank/DDBJ whole genome shotgun (WGS) entry which is preliminary data.</text>
</comment>
<proteinExistence type="predicted"/>
<accession>A0ABR3EX03</accession>
<reference evidence="2 3" key="1">
    <citation type="submission" date="2024-02" db="EMBL/GenBank/DDBJ databases">
        <title>A draft genome for the cacao thread blight pathogen Marasmius crinis-equi.</title>
        <authorList>
            <person name="Cohen S.P."/>
            <person name="Baruah I.K."/>
            <person name="Amoako-Attah I."/>
            <person name="Bukari Y."/>
            <person name="Meinhardt L.W."/>
            <person name="Bailey B.A."/>
        </authorList>
    </citation>
    <scope>NUCLEOTIDE SEQUENCE [LARGE SCALE GENOMIC DNA]</scope>
    <source>
        <strain evidence="2 3">GH-76</strain>
    </source>
</reference>
<keyword evidence="3" id="KW-1185">Reference proteome</keyword>
<feature type="non-terminal residue" evidence="2">
    <location>
        <position position="97"/>
    </location>
</feature>
<keyword evidence="2" id="KW-0418">Kinase</keyword>
<evidence type="ECO:0000313" key="3">
    <source>
        <dbReference type="Proteomes" id="UP001465976"/>
    </source>
</evidence>
<feature type="compositionally biased region" description="Basic and acidic residues" evidence="1">
    <location>
        <begin position="62"/>
        <end position="83"/>
    </location>
</feature>
<feature type="region of interest" description="Disordered" evidence="1">
    <location>
        <begin position="62"/>
        <end position="97"/>
    </location>
</feature>